<protein>
    <submittedName>
        <fullName evidence="5">SDR family oxidoreductase</fullName>
    </submittedName>
</protein>
<dbReference type="InterPro" id="IPR036291">
    <property type="entry name" value="NAD(P)-bd_dom_sf"/>
</dbReference>
<dbReference type="PRINTS" id="PR00081">
    <property type="entry name" value="GDHRDH"/>
</dbReference>
<keyword evidence="2" id="KW-0560">Oxidoreductase</keyword>
<comment type="caution">
    <text evidence="5">The sequence shown here is derived from an EMBL/GenBank/DDBJ whole genome shotgun (WGS) entry which is preliminary data.</text>
</comment>
<dbReference type="Gene3D" id="3.40.50.720">
    <property type="entry name" value="NAD(P)-binding Rossmann-like Domain"/>
    <property type="match status" value="1"/>
</dbReference>
<proteinExistence type="inferred from homology"/>
<accession>A0AAW9RE25</accession>
<dbReference type="SMART" id="SM00822">
    <property type="entry name" value="PKS_KR"/>
    <property type="match status" value="1"/>
</dbReference>
<dbReference type="Proteomes" id="UP001359886">
    <property type="component" value="Unassembled WGS sequence"/>
</dbReference>
<comment type="similarity">
    <text evidence="1">Belongs to the short-chain dehydrogenases/reductases (SDR) family.</text>
</comment>
<dbReference type="CDD" id="cd05233">
    <property type="entry name" value="SDR_c"/>
    <property type="match status" value="1"/>
</dbReference>
<dbReference type="NCBIfam" id="NF006384">
    <property type="entry name" value="PRK08628.1"/>
    <property type="match status" value="1"/>
</dbReference>
<keyword evidence="6" id="KW-1185">Reference proteome</keyword>
<dbReference type="EMBL" id="JAZHOG010000006">
    <property type="protein sequence ID" value="MEJ8568021.1"/>
    <property type="molecule type" value="Genomic_DNA"/>
</dbReference>
<feature type="domain" description="Ketoreductase" evidence="4">
    <location>
        <begin position="8"/>
        <end position="186"/>
    </location>
</feature>
<dbReference type="InterPro" id="IPR057326">
    <property type="entry name" value="KR_dom"/>
</dbReference>
<dbReference type="InterPro" id="IPR002347">
    <property type="entry name" value="SDR_fam"/>
</dbReference>
<sequence>MNLELEDRVVIISGGARGIGRAIARSVAAEQGIPVIVDPQEREGADLVEQIEADGGQAASIARKLDSDDDCQQVVQWVEREFGRIDGVVNNAGRNDGAGLLHGSTEAFETSLRRNLIHCFSLVHHALPALKASRGAIVNISSKTALTGQGGTSGYSAAKGALLALTREWALDLLPWEIRVNAIVPAEVMTPAYQTWLNELNEPDATLKRIQERVPLGTRLTRPAEIADTAVFLLSARAAHITGQHIHVDGGYVHLDRALGQIERES</sequence>
<dbReference type="Pfam" id="PF13561">
    <property type="entry name" value="adh_short_C2"/>
    <property type="match status" value="1"/>
</dbReference>
<dbReference type="RefSeq" id="WP_354695344.1">
    <property type="nucleotide sequence ID" value="NZ_JAZHOG010000006.1"/>
</dbReference>
<dbReference type="SUPFAM" id="SSF51735">
    <property type="entry name" value="NAD(P)-binding Rossmann-fold domains"/>
    <property type="match status" value="1"/>
</dbReference>
<dbReference type="PRINTS" id="PR00080">
    <property type="entry name" value="SDRFAMILY"/>
</dbReference>
<keyword evidence="3" id="KW-0520">NAD</keyword>
<dbReference type="AlphaFoldDB" id="A0AAW9RE25"/>
<dbReference type="PROSITE" id="PS00061">
    <property type="entry name" value="ADH_SHORT"/>
    <property type="match status" value="1"/>
</dbReference>
<dbReference type="FunFam" id="3.40.50.720:FF:000084">
    <property type="entry name" value="Short-chain dehydrogenase reductase"/>
    <property type="match status" value="1"/>
</dbReference>
<evidence type="ECO:0000313" key="5">
    <source>
        <dbReference type="EMBL" id="MEJ8568021.1"/>
    </source>
</evidence>
<reference evidence="5 6" key="1">
    <citation type="submission" date="2024-02" db="EMBL/GenBank/DDBJ databases">
        <title>A novel Wenzhouxiangellaceae bacterium, isolated from coastal sediments.</title>
        <authorList>
            <person name="Du Z.-J."/>
            <person name="Ye Y.-Q."/>
            <person name="Zhang X.-Y."/>
        </authorList>
    </citation>
    <scope>NUCLEOTIDE SEQUENCE [LARGE SCALE GENOMIC DNA]</scope>
    <source>
        <strain evidence="5 6">CH-27</strain>
    </source>
</reference>
<dbReference type="InterPro" id="IPR020904">
    <property type="entry name" value="Sc_DH/Rdtase_CS"/>
</dbReference>
<dbReference type="PANTHER" id="PTHR24321:SF8">
    <property type="entry name" value="ESTRADIOL 17-BETA-DEHYDROGENASE 8-RELATED"/>
    <property type="match status" value="1"/>
</dbReference>
<evidence type="ECO:0000256" key="1">
    <source>
        <dbReference type="ARBA" id="ARBA00006484"/>
    </source>
</evidence>
<dbReference type="GO" id="GO:0016491">
    <property type="term" value="F:oxidoreductase activity"/>
    <property type="evidence" value="ECO:0007669"/>
    <property type="project" value="UniProtKB-KW"/>
</dbReference>
<dbReference type="PANTHER" id="PTHR24321">
    <property type="entry name" value="DEHYDROGENASES, SHORT CHAIN"/>
    <property type="match status" value="1"/>
</dbReference>
<evidence type="ECO:0000256" key="3">
    <source>
        <dbReference type="ARBA" id="ARBA00023027"/>
    </source>
</evidence>
<name>A0AAW9RE25_9GAMM</name>
<evidence type="ECO:0000256" key="2">
    <source>
        <dbReference type="ARBA" id="ARBA00023002"/>
    </source>
</evidence>
<evidence type="ECO:0000313" key="6">
    <source>
        <dbReference type="Proteomes" id="UP001359886"/>
    </source>
</evidence>
<organism evidence="5 6">
    <name type="scientific">Elongatibacter sediminis</name>
    <dbReference type="NCBI Taxonomy" id="3119006"/>
    <lineage>
        <taxon>Bacteria</taxon>
        <taxon>Pseudomonadati</taxon>
        <taxon>Pseudomonadota</taxon>
        <taxon>Gammaproteobacteria</taxon>
        <taxon>Chromatiales</taxon>
        <taxon>Wenzhouxiangellaceae</taxon>
        <taxon>Elongatibacter</taxon>
    </lineage>
</organism>
<evidence type="ECO:0000259" key="4">
    <source>
        <dbReference type="SMART" id="SM00822"/>
    </source>
</evidence>
<gene>
    <name evidence="5" type="ORF">V3330_10325</name>
</gene>